<protein>
    <recommendedName>
        <fullName evidence="6">C2H2-type domain-containing protein</fullName>
    </recommendedName>
</protein>
<dbReference type="GO" id="GO:0000978">
    <property type="term" value="F:RNA polymerase II cis-regulatory region sequence-specific DNA binding"/>
    <property type="evidence" value="ECO:0007669"/>
    <property type="project" value="UniProtKB-ARBA"/>
</dbReference>
<dbReference type="GO" id="GO:0000981">
    <property type="term" value="F:DNA-binding transcription factor activity, RNA polymerase II-specific"/>
    <property type="evidence" value="ECO:0007669"/>
    <property type="project" value="TreeGrafter"/>
</dbReference>
<dbReference type="GO" id="GO:0045944">
    <property type="term" value="P:positive regulation of transcription by RNA polymerase II"/>
    <property type="evidence" value="ECO:0007669"/>
    <property type="project" value="UniProtKB-ARBA"/>
</dbReference>
<keyword evidence="1" id="KW-0479">Metal-binding</keyword>
<dbReference type="EMBL" id="KV442015">
    <property type="protein sequence ID" value="OAQ35308.1"/>
    <property type="molecule type" value="Genomic_DNA"/>
</dbReference>
<dbReference type="InterPro" id="IPR036236">
    <property type="entry name" value="Znf_C2H2_sf"/>
</dbReference>
<evidence type="ECO:0000259" key="6">
    <source>
        <dbReference type="PROSITE" id="PS50157"/>
    </source>
</evidence>
<dbReference type="InterPro" id="IPR050329">
    <property type="entry name" value="GLI_C2H2-zinc-finger"/>
</dbReference>
<dbReference type="Pfam" id="PF00096">
    <property type="entry name" value="zf-C2H2"/>
    <property type="match status" value="2"/>
</dbReference>
<dbReference type="STRING" id="1314771.A0A197KDQ4"/>
<evidence type="ECO:0000256" key="1">
    <source>
        <dbReference type="ARBA" id="ARBA00022723"/>
    </source>
</evidence>
<dbReference type="GO" id="GO:0005634">
    <property type="term" value="C:nucleus"/>
    <property type="evidence" value="ECO:0007669"/>
    <property type="project" value="TreeGrafter"/>
</dbReference>
<sequence>CHHPDCGRAFNRLFNLRSHVRTHDPNSERPFICEEDDCKKAFTRKHDLQRHQTSVHQGQRRYVCDTCKKSFSRQDGLRRH</sequence>
<organism evidence="7 8">
    <name type="scientific">Linnemannia elongata AG-77</name>
    <dbReference type="NCBI Taxonomy" id="1314771"/>
    <lineage>
        <taxon>Eukaryota</taxon>
        <taxon>Fungi</taxon>
        <taxon>Fungi incertae sedis</taxon>
        <taxon>Mucoromycota</taxon>
        <taxon>Mortierellomycotina</taxon>
        <taxon>Mortierellomycetes</taxon>
        <taxon>Mortierellales</taxon>
        <taxon>Mortierellaceae</taxon>
        <taxon>Linnemannia</taxon>
    </lineage>
</organism>
<dbReference type="PANTHER" id="PTHR19818">
    <property type="entry name" value="ZINC FINGER PROTEIN ZIC AND GLI"/>
    <property type="match status" value="1"/>
</dbReference>
<dbReference type="PANTHER" id="PTHR19818:SF139">
    <property type="entry name" value="PAIR-RULE PROTEIN ODD-PAIRED"/>
    <property type="match status" value="1"/>
</dbReference>
<dbReference type="Gene3D" id="3.30.160.60">
    <property type="entry name" value="Classic Zinc Finger"/>
    <property type="match status" value="3"/>
</dbReference>
<evidence type="ECO:0000313" key="8">
    <source>
        <dbReference type="Proteomes" id="UP000078512"/>
    </source>
</evidence>
<accession>A0A197KDQ4</accession>
<feature type="non-terminal residue" evidence="7">
    <location>
        <position position="80"/>
    </location>
</feature>
<dbReference type="AlphaFoldDB" id="A0A197KDQ4"/>
<dbReference type="InterPro" id="IPR013087">
    <property type="entry name" value="Znf_C2H2_type"/>
</dbReference>
<dbReference type="PROSITE" id="PS00028">
    <property type="entry name" value="ZINC_FINGER_C2H2_1"/>
    <property type="match status" value="2"/>
</dbReference>
<name>A0A197KDQ4_9FUNG</name>
<evidence type="ECO:0000256" key="5">
    <source>
        <dbReference type="PROSITE-ProRule" id="PRU00042"/>
    </source>
</evidence>
<reference evidence="7 8" key="1">
    <citation type="submission" date="2016-05" db="EMBL/GenBank/DDBJ databases">
        <title>Genome sequencing reveals origins of a unique bacterial endosymbiosis in the earliest lineages of terrestrial Fungi.</title>
        <authorList>
            <consortium name="DOE Joint Genome Institute"/>
            <person name="Uehling J."/>
            <person name="Gryganskyi A."/>
            <person name="Hameed K."/>
            <person name="Tschaplinski T."/>
            <person name="Misztal P."/>
            <person name="Wu S."/>
            <person name="Desiro A."/>
            <person name="Vande Pol N."/>
            <person name="Du Z.-Y."/>
            <person name="Zienkiewicz A."/>
            <person name="Zienkiewicz K."/>
            <person name="Morin E."/>
            <person name="Tisserant E."/>
            <person name="Splivallo R."/>
            <person name="Hainaut M."/>
            <person name="Henrissat B."/>
            <person name="Ohm R."/>
            <person name="Kuo A."/>
            <person name="Yan J."/>
            <person name="Lipzen A."/>
            <person name="Nolan M."/>
            <person name="Labutti K."/>
            <person name="Barry K."/>
            <person name="Goldstein A."/>
            <person name="Labbe J."/>
            <person name="Schadt C."/>
            <person name="Tuskan G."/>
            <person name="Grigoriev I."/>
            <person name="Martin F."/>
            <person name="Vilgalys R."/>
            <person name="Bonito G."/>
        </authorList>
    </citation>
    <scope>NUCLEOTIDE SEQUENCE [LARGE SCALE GENOMIC DNA]</scope>
    <source>
        <strain evidence="7 8">AG-77</strain>
    </source>
</reference>
<gene>
    <name evidence="7" type="ORF">K457DRAFT_43380</name>
</gene>
<feature type="domain" description="C2H2-type" evidence="6">
    <location>
        <begin position="1"/>
        <end position="28"/>
    </location>
</feature>
<keyword evidence="3 5" id="KW-0863">Zinc-finger</keyword>
<keyword evidence="2" id="KW-0677">Repeat</keyword>
<keyword evidence="4" id="KW-0862">Zinc</keyword>
<proteinExistence type="predicted"/>
<evidence type="ECO:0000256" key="3">
    <source>
        <dbReference type="ARBA" id="ARBA00022771"/>
    </source>
</evidence>
<evidence type="ECO:0000256" key="2">
    <source>
        <dbReference type="ARBA" id="ARBA00022737"/>
    </source>
</evidence>
<dbReference type="SMART" id="SM00355">
    <property type="entry name" value="ZnF_C2H2"/>
    <property type="match status" value="3"/>
</dbReference>
<evidence type="ECO:0000313" key="7">
    <source>
        <dbReference type="EMBL" id="OAQ35308.1"/>
    </source>
</evidence>
<dbReference type="Pfam" id="PF13912">
    <property type="entry name" value="zf-C2H2_6"/>
    <property type="match status" value="1"/>
</dbReference>
<feature type="non-terminal residue" evidence="7">
    <location>
        <position position="1"/>
    </location>
</feature>
<keyword evidence="8" id="KW-1185">Reference proteome</keyword>
<dbReference type="SUPFAM" id="SSF57667">
    <property type="entry name" value="beta-beta-alpha zinc fingers"/>
    <property type="match status" value="2"/>
</dbReference>
<feature type="domain" description="C2H2-type" evidence="6">
    <location>
        <begin position="62"/>
        <end position="80"/>
    </location>
</feature>
<feature type="domain" description="C2H2-type" evidence="6">
    <location>
        <begin position="31"/>
        <end position="61"/>
    </location>
</feature>
<dbReference type="FunFam" id="3.30.160.60:FF:000072">
    <property type="entry name" value="zinc finger protein 143 isoform X1"/>
    <property type="match status" value="1"/>
</dbReference>
<dbReference type="OrthoDB" id="8117402at2759"/>
<dbReference type="PROSITE" id="PS50157">
    <property type="entry name" value="ZINC_FINGER_C2H2_2"/>
    <property type="match status" value="3"/>
</dbReference>
<dbReference type="GO" id="GO:0008270">
    <property type="term" value="F:zinc ion binding"/>
    <property type="evidence" value="ECO:0007669"/>
    <property type="project" value="UniProtKB-KW"/>
</dbReference>
<dbReference type="Proteomes" id="UP000078512">
    <property type="component" value="Unassembled WGS sequence"/>
</dbReference>
<evidence type="ECO:0000256" key="4">
    <source>
        <dbReference type="ARBA" id="ARBA00022833"/>
    </source>
</evidence>